<evidence type="ECO:0000313" key="1">
    <source>
        <dbReference type="EMBL" id="KAI8024408.1"/>
    </source>
</evidence>
<proteinExistence type="predicted"/>
<protein>
    <submittedName>
        <fullName evidence="1">Ubiquitin carboxyl-terminal hydrolase 15</fullName>
    </submittedName>
</protein>
<gene>
    <name evidence="1" type="ORF">LOK49_LG03G02208</name>
</gene>
<keyword evidence="2" id="KW-1185">Reference proteome</keyword>
<dbReference type="Proteomes" id="UP001060215">
    <property type="component" value="Chromosome 6"/>
</dbReference>
<organism evidence="1 2">
    <name type="scientific">Camellia lanceoleosa</name>
    <dbReference type="NCBI Taxonomy" id="1840588"/>
    <lineage>
        <taxon>Eukaryota</taxon>
        <taxon>Viridiplantae</taxon>
        <taxon>Streptophyta</taxon>
        <taxon>Embryophyta</taxon>
        <taxon>Tracheophyta</taxon>
        <taxon>Spermatophyta</taxon>
        <taxon>Magnoliopsida</taxon>
        <taxon>eudicotyledons</taxon>
        <taxon>Gunneridae</taxon>
        <taxon>Pentapetalae</taxon>
        <taxon>asterids</taxon>
        <taxon>Ericales</taxon>
        <taxon>Theaceae</taxon>
        <taxon>Camellia</taxon>
    </lineage>
</organism>
<sequence length="129" mass="14250">MFTIILRNCLSGAGQKRHNISGDVASFSCKLGMSAATVIPLVHASKNGIHECARCFGPATSRCSRCKAVHYWYDQTPDFWTQDHVGCSGECHIIHWRQGHKPECQQLETNSRISSPMVAYTSIDTIGVP</sequence>
<name>A0ACC0IFP6_9ERIC</name>
<accession>A0ACC0IFP6</accession>
<evidence type="ECO:0000313" key="2">
    <source>
        <dbReference type="Proteomes" id="UP001060215"/>
    </source>
</evidence>
<comment type="caution">
    <text evidence="1">The sequence shown here is derived from an EMBL/GenBank/DDBJ whole genome shotgun (WGS) entry which is preliminary data.</text>
</comment>
<dbReference type="EMBL" id="CM045763">
    <property type="protein sequence ID" value="KAI8024408.1"/>
    <property type="molecule type" value="Genomic_DNA"/>
</dbReference>
<reference evidence="1 2" key="1">
    <citation type="journal article" date="2022" name="Plant J.">
        <title>Chromosome-level genome of Camellia lanceoleosa provides a valuable resource for understanding genome evolution and self-incompatibility.</title>
        <authorList>
            <person name="Gong W."/>
            <person name="Xiao S."/>
            <person name="Wang L."/>
            <person name="Liao Z."/>
            <person name="Chang Y."/>
            <person name="Mo W."/>
            <person name="Hu G."/>
            <person name="Li W."/>
            <person name="Zhao G."/>
            <person name="Zhu H."/>
            <person name="Hu X."/>
            <person name="Ji K."/>
            <person name="Xiang X."/>
            <person name="Song Q."/>
            <person name="Yuan D."/>
            <person name="Jin S."/>
            <person name="Zhang L."/>
        </authorList>
    </citation>
    <scope>NUCLEOTIDE SEQUENCE [LARGE SCALE GENOMIC DNA]</scope>
    <source>
        <strain evidence="1">SQ_2022a</strain>
    </source>
</reference>
<keyword evidence="1" id="KW-0378">Hydrolase</keyword>